<dbReference type="InParanoid" id="A0A2P5AZB7"/>
<dbReference type="AlphaFoldDB" id="A0A2P5AZB7"/>
<protein>
    <submittedName>
        <fullName evidence="1">Uncharacterized protein</fullName>
    </submittedName>
</protein>
<organism evidence="1 2">
    <name type="scientific">Trema orientale</name>
    <name type="common">Charcoal tree</name>
    <name type="synonym">Celtis orientalis</name>
    <dbReference type="NCBI Taxonomy" id="63057"/>
    <lineage>
        <taxon>Eukaryota</taxon>
        <taxon>Viridiplantae</taxon>
        <taxon>Streptophyta</taxon>
        <taxon>Embryophyta</taxon>
        <taxon>Tracheophyta</taxon>
        <taxon>Spermatophyta</taxon>
        <taxon>Magnoliopsida</taxon>
        <taxon>eudicotyledons</taxon>
        <taxon>Gunneridae</taxon>
        <taxon>Pentapetalae</taxon>
        <taxon>rosids</taxon>
        <taxon>fabids</taxon>
        <taxon>Rosales</taxon>
        <taxon>Cannabaceae</taxon>
        <taxon>Trema</taxon>
    </lineage>
</organism>
<proteinExistence type="predicted"/>
<accession>A0A2P5AZB7</accession>
<dbReference type="OrthoDB" id="10559041at2759"/>
<gene>
    <name evidence="1" type="ORF">TorRG33x02_337240</name>
</gene>
<name>A0A2P5AZB7_TREOI</name>
<evidence type="ECO:0000313" key="2">
    <source>
        <dbReference type="Proteomes" id="UP000237000"/>
    </source>
</evidence>
<evidence type="ECO:0000313" key="1">
    <source>
        <dbReference type="EMBL" id="PON41888.1"/>
    </source>
</evidence>
<dbReference type="Proteomes" id="UP000237000">
    <property type="component" value="Unassembled WGS sequence"/>
</dbReference>
<comment type="caution">
    <text evidence="1">The sequence shown here is derived from an EMBL/GenBank/DDBJ whole genome shotgun (WGS) entry which is preliminary data.</text>
</comment>
<dbReference type="EMBL" id="JXTC01000649">
    <property type="protein sequence ID" value="PON41888.1"/>
    <property type="molecule type" value="Genomic_DNA"/>
</dbReference>
<reference evidence="2" key="1">
    <citation type="submission" date="2016-06" db="EMBL/GenBank/DDBJ databases">
        <title>Parallel loss of symbiosis genes in relatives of nitrogen-fixing non-legume Parasponia.</title>
        <authorList>
            <person name="Van Velzen R."/>
            <person name="Holmer R."/>
            <person name="Bu F."/>
            <person name="Rutten L."/>
            <person name="Van Zeijl A."/>
            <person name="Liu W."/>
            <person name="Santuari L."/>
            <person name="Cao Q."/>
            <person name="Sharma T."/>
            <person name="Shen D."/>
            <person name="Roswanjaya Y."/>
            <person name="Wardhani T."/>
            <person name="Kalhor M.S."/>
            <person name="Jansen J."/>
            <person name="Van den Hoogen J."/>
            <person name="Gungor B."/>
            <person name="Hartog M."/>
            <person name="Hontelez J."/>
            <person name="Verver J."/>
            <person name="Yang W.-C."/>
            <person name="Schijlen E."/>
            <person name="Repin R."/>
            <person name="Schilthuizen M."/>
            <person name="Schranz E."/>
            <person name="Heidstra R."/>
            <person name="Miyata K."/>
            <person name="Fedorova E."/>
            <person name="Kohlen W."/>
            <person name="Bisseling T."/>
            <person name="Smit S."/>
            <person name="Geurts R."/>
        </authorList>
    </citation>
    <scope>NUCLEOTIDE SEQUENCE [LARGE SCALE GENOMIC DNA]</scope>
    <source>
        <strain evidence="2">cv. RG33-2</strain>
    </source>
</reference>
<sequence length="66" mass="7897">MKHSNVNNGVNKYAIYKANIFFGSVRLYAKPNYHLPYRKIKNYKEREGGVIKNPRQQALEEQQWRV</sequence>
<keyword evidence="2" id="KW-1185">Reference proteome</keyword>